<protein>
    <submittedName>
        <fullName evidence="1">Uncharacterized protein</fullName>
    </submittedName>
</protein>
<name>A0A6J4PN13_9CYAN</name>
<dbReference type="AlphaFoldDB" id="A0A6J4PN13"/>
<gene>
    <name evidence="1" type="ORF">AVDCRST_MAG84-6932</name>
</gene>
<accession>A0A6J4PN13</accession>
<proteinExistence type="predicted"/>
<organism evidence="1">
    <name type="scientific">uncultured Microcoleus sp</name>
    <dbReference type="NCBI Taxonomy" id="259945"/>
    <lineage>
        <taxon>Bacteria</taxon>
        <taxon>Bacillati</taxon>
        <taxon>Cyanobacteriota</taxon>
        <taxon>Cyanophyceae</taxon>
        <taxon>Oscillatoriophycideae</taxon>
        <taxon>Oscillatoriales</taxon>
        <taxon>Microcoleaceae</taxon>
        <taxon>Microcoleus</taxon>
        <taxon>environmental samples</taxon>
    </lineage>
</organism>
<reference evidence="1" key="1">
    <citation type="submission" date="2020-02" db="EMBL/GenBank/DDBJ databases">
        <authorList>
            <person name="Meier V. D."/>
        </authorList>
    </citation>
    <scope>NUCLEOTIDE SEQUENCE</scope>
    <source>
        <strain evidence="1">AVDCRST_MAG84</strain>
    </source>
</reference>
<sequence>MAPITAIIAGLIQPQESDLLLAHFHDSRFADSGAFYHQSD</sequence>
<dbReference type="EMBL" id="CADCTZ010001787">
    <property type="protein sequence ID" value="CAA9417351.1"/>
    <property type="molecule type" value="Genomic_DNA"/>
</dbReference>
<evidence type="ECO:0000313" key="1">
    <source>
        <dbReference type="EMBL" id="CAA9417351.1"/>
    </source>
</evidence>